<dbReference type="AlphaFoldDB" id="A0A397UHU7"/>
<proteinExistence type="predicted"/>
<accession>A0A397UHU7</accession>
<keyword evidence="2" id="KW-1185">Reference proteome</keyword>
<dbReference type="EMBL" id="QKWP01001410">
    <property type="protein sequence ID" value="RIB09141.1"/>
    <property type="molecule type" value="Genomic_DNA"/>
</dbReference>
<sequence length="442" mass="51279">MYGKEYYQGNYLGTINYIWRIPENEPADDRQNETSKALILARIHEELPRYFTRQMRKNVLNKYSYIQKILPAVLRMLRFDLTGNVAVTSDTISRDIEERLRLMLILADPNIVFDLRTYNRFKGTKFNNLLAVNERHHGTILYMPLALSIRDLYETIVDRLKVINNDSLPSNINILSDEWIRLQFCPSNATTTRAMHYTDRFNYRQWVCLISADDKHKIPIGEDVLISTGIRNRHSIVLQESTLAAANYDFSKLSLTPSVIFFITISNKITELFYDGQVFVLYKDTIFEPSSAIIHLTEFLNVIKMKYAYQEVPTILCLYTDGVQIIVVIMANPAKRIMSTLNLALQGIALKRELMSLESENLFGTASSLEILNNQTERLKLKNNKFKCYSPASQEAITEIFESILRIDPTLKIEETTQTQLRHHSTLIEFINTYCETRAYSF</sequence>
<evidence type="ECO:0000313" key="1">
    <source>
        <dbReference type="EMBL" id="RIB09141.1"/>
    </source>
</evidence>
<dbReference type="OrthoDB" id="10003658at2759"/>
<evidence type="ECO:0000313" key="2">
    <source>
        <dbReference type="Proteomes" id="UP000266673"/>
    </source>
</evidence>
<dbReference type="STRING" id="44941.A0A397UHU7"/>
<comment type="caution">
    <text evidence="1">The sequence shown here is derived from an EMBL/GenBank/DDBJ whole genome shotgun (WGS) entry which is preliminary data.</text>
</comment>
<name>A0A397UHU7_9GLOM</name>
<dbReference type="Proteomes" id="UP000266673">
    <property type="component" value="Unassembled WGS sequence"/>
</dbReference>
<organism evidence="1 2">
    <name type="scientific">Gigaspora rosea</name>
    <dbReference type="NCBI Taxonomy" id="44941"/>
    <lineage>
        <taxon>Eukaryota</taxon>
        <taxon>Fungi</taxon>
        <taxon>Fungi incertae sedis</taxon>
        <taxon>Mucoromycota</taxon>
        <taxon>Glomeromycotina</taxon>
        <taxon>Glomeromycetes</taxon>
        <taxon>Diversisporales</taxon>
        <taxon>Gigasporaceae</taxon>
        <taxon>Gigaspora</taxon>
    </lineage>
</organism>
<reference evidence="1 2" key="1">
    <citation type="submission" date="2018-06" db="EMBL/GenBank/DDBJ databases">
        <title>Comparative genomics reveals the genomic features of Rhizophagus irregularis, R. cerebriforme, R. diaphanum and Gigaspora rosea, and their symbiotic lifestyle signature.</title>
        <authorList>
            <person name="Morin E."/>
            <person name="San Clemente H."/>
            <person name="Chen E.C.H."/>
            <person name="De La Providencia I."/>
            <person name="Hainaut M."/>
            <person name="Kuo A."/>
            <person name="Kohler A."/>
            <person name="Murat C."/>
            <person name="Tang N."/>
            <person name="Roy S."/>
            <person name="Loubradou J."/>
            <person name="Henrissat B."/>
            <person name="Grigoriev I.V."/>
            <person name="Corradi N."/>
            <person name="Roux C."/>
            <person name="Martin F.M."/>
        </authorList>
    </citation>
    <scope>NUCLEOTIDE SEQUENCE [LARGE SCALE GENOMIC DNA]</scope>
    <source>
        <strain evidence="1 2">DAOM 194757</strain>
    </source>
</reference>
<gene>
    <name evidence="1" type="ORF">C2G38_2209656</name>
</gene>
<protein>
    <submittedName>
        <fullName evidence="1">Uncharacterized protein</fullName>
    </submittedName>
</protein>